<sequence length="128" mass="13767">MREQLDAIVGTWRTEGEVDDGTPIRGTDAYEWLGGEFVVHHVDVRMGETAVRALEVIGPLSASPVPSRAYGGDGSVEDSTVALTDDGHLTFGTDGARSVLRVDGDTATGVWHRTGADEPWMTLRLTRS</sequence>
<protein>
    <recommendedName>
        <fullName evidence="3">DUF1579 domain-containing protein</fullName>
    </recommendedName>
</protein>
<dbReference type="RefSeq" id="WP_337696230.1">
    <property type="nucleotide sequence ID" value="NZ_JBBEGN010000008.1"/>
</dbReference>
<comment type="caution">
    <text evidence="1">The sequence shown here is derived from an EMBL/GenBank/DDBJ whole genome shotgun (WGS) entry which is preliminary data.</text>
</comment>
<evidence type="ECO:0000313" key="1">
    <source>
        <dbReference type="EMBL" id="MEJ2869659.1"/>
    </source>
</evidence>
<name>A0ABU8MQS1_9PSEU</name>
<evidence type="ECO:0000313" key="2">
    <source>
        <dbReference type="Proteomes" id="UP001385809"/>
    </source>
</evidence>
<gene>
    <name evidence="1" type="ORF">WCD74_17935</name>
</gene>
<dbReference type="EMBL" id="JBBEGN010000008">
    <property type="protein sequence ID" value="MEJ2869659.1"/>
    <property type="molecule type" value="Genomic_DNA"/>
</dbReference>
<organism evidence="1 2">
    <name type="scientific">Actinomycetospora aurantiaca</name>
    <dbReference type="NCBI Taxonomy" id="3129233"/>
    <lineage>
        <taxon>Bacteria</taxon>
        <taxon>Bacillati</taxon>
        <taxon>Actinomycetota</taxon>
        <taxon>Actinomycetes</taxon>
        <taxon>Pseudonocardiales</taxon>
        <taxon>Pseudonocardiaceae</taxon>
        <taxon>Actinomycetospora</taxon>
    </lineage>
</organism>
<dbReference type="Proteomes" id="UP001385809">
    <property type="component" value="Unassembled WGS sequence"/>
</dbReference>
<keyword evidence="2" id="KW-1185">Reference proteome</keyword>
<evidence type="ECO:0008006" key="3">
    <source>
        <dbReference type="Google" id="ProtNLM"/>
    </source>
</evidence>
<accession>A0ABU8MQS1</accession>
<proteinExistence type="predicted"/>
<reference evidence="1 2" key="1">
    <citation type="submission" date="2024-03" db="EMBL/GenBank/DDBJ databases">
        <title>Actinomycetospora sp. OC33-EN08, a novel actinomycete isolated from wild orchid (Aerides multiflora).</title>
        <authorList>
            <person name="Suriyachadkun C."/>
        </authorList>
    </citation>
    <scope>NUCLEOTIDE SEQUENCE [LARGE SCALE GENOMIC DNA]</scope>
    <source>
        <strain evidence="1 2">OC33-EN08</strain>
    </source>
</reference>